<dbReference type="GO" id="GO:0003677">
    <property type="term" value="F:DNA binding"/>
    <property type="evidence" value="ECO:0007669"/>
    <property type="project" value="UniProtKB-KW"/>
</dbReference>
<feature type="region of interest" description="Disordered" evidence="5">
    <location>
        <begin position="179"/>
        <end position="235"/>
    </location>
</feature>
<dbReference type="PROSITE" id="PS51005">
    <property type="entry name" value="NAC"/>
    <property type="match status" value="1"/>
</dbReference>
<evidence type="ECO:0000256" key="3">
    <source>
        <dbReference type="ARBA" id="ARBA00023163"/>
    </source>
</evidence>
<evidence type="ECO:0000313" key="8">
    <source>
        <dbReference type="Proteomes" id="UP000682877"/>
    </source>
</evidence>
<sequence>MTTEYYKEDEGIQFDPTYQEVIEDYLKRKLSGEDCGDFILMKDVYAKEPWLLDHPNNSFFKEDEWYYFSRRTQISEKKIGRGKYPKRKITGDNNDDIDRENWRINGKENIIDEDTGAIIGIKKNLTYKGTKTNKKQKRGDGASAPGSESGWIMDEFVFVLPKPDEDKFQELVLCKIHKKKKSKKDKKDHQHEASSSSEQKPIKKRKSKKSKKEHESVLAASSEQQQPLLCGGNKSEIPKIASSPCSAAETERNGEQSGEGNMVHQTDVLATEKNAMEMTREEQGDWIADMYDIFVKGLEACDMMINNADQPPISIPPVEYPWI</sequence>
<dbReference type="GO" id="GO:0006355">
    <property type="term" value="P:regulation of DNA-templated transcription"/>
    <property type="evidence" value="ECO:0007669"/>
    <property type="project" value="InterPro"/>
</dbReference>
<keyword evidence="1" id="KW-0805">Transcription regulation</keyword>
<keyword evidence="3" id="KW-0804">Transcription</keyword>
<dbReference type="EMBL" id="LR999454">
    <property type="protein sequence ID" value="CAE6014680.1"/>
    <property type="molecule type" value="Genomic_DNA"/>
</dbReference>
<proteinExistence type="predicted"/>
<dbReference type="Gene3D" id="2.170.150.80">
    <property type="entry name" value="NAC domain"/>
    <property type="match status" value="1"/>
</dbReference>
<evidence type="ECO:0000256" key="1">
    <source>
        <dbReference type="ARBA" id="ARBA00023015"/>
    </source>
</evidence>
<name>A0A8S2A951_ARAAE</name>
<evidence type="ECO:0000256" key="5">
    <source>
        <dbReference type="SAM" id="MobiDB-lite"/>
    </source>
</evidence>
<gene>
    <name evidence="7" type="ORF">AARE701A_LOCUS9840</name>
</gene>
<reference evidence="7" key="1">
    <citation type="submission" date="2021-01" db="EMBL/GenBank/DDBJ databases">
        <authorList>
            <person name="Bezrukov I."/>
        </authorList>
    </citation>
    <scope>NUCLEOTIDE SEQUENCE</scope>
</reference>
<feature type="region of interest" description="Disordered" evidence="5">
    <location>
        <begin position="241"/>
        <end position="260"/>
    </location>
</feature>
<protein>
    <recommendedName>
        <fullName evidence="6">NAC domain-containing protein</fullName>
    </recommendedName>
</protein>
<keyword evidence="8" id="KW-1185">Reference proteome</keyword>
<dbReference type="Proteomes" id="UP000682877">
    <property type="component" value="Chromosome 4"/>
</dbReference>
<dbReference type="InterPro" id="IPR003441">
    <property type="entry name" value="NAC-dom"/>
</dbReference>
<dbReference type="SUPFAM" id="SSF101941">
    <property type="entry name" value="NAC domain"/>
    <property type="match status" value="1"/>
</dbReference>
<evidence type="ECO:0000256" key="4">
    <source>
        <dbReference type="ARBA" id="ARBA00023242"/>
    </source>
</evidence>
<organism evidence="7 8">
    <name type="scientific">Arabidopsis arenosa</name>
    <name type="common">Sand rock-cress</name>
    <name type="synonym">Cardaminopsis arenosa</name>
    <dbReference type="NCBI Taxonomy" id="38785"/>
    <lineage>
        <taxon>Eukaryota</taxon>
        <taxon>Viridiplantae</taxon>
        <taxon>Streptophyta</taxon>
        <taxon>Embryophyta</taxon>
        <taxon>Tracheophyta</taxon>
        <taxon>Spermatophyta</taxon>
        <taxon>Magnoliopsida</taxon>
        <taxon>eudicotyledons</taxon>
        <taxon>Gunneridae</taxon>
        <taxon>Pentapetalae</taxon>
        <taxon>rosids</taxon>
        <taxon>malvids</taxon>
        <taxon>Brassicales</taxon>
        <taxon>Brassicaceae</taxon>
        <taxon>Camelineae</taxon>
        <taxon>Arabidopsis</taxon>
    </lineage>
</organism>
<accession>A0A8S2A951</accession>
<keyword evidence="2" id="KW-0238">DNA-binding</keyword>
<dbReference type="Pfam" id="PF02365">
    <property type="entry name" value="NAM"/>
    <property type="match status" value="1"/>
</dbReference>
<dbReference type="PANTHER" id="PTHR31719:SF94">
    <property type="entry name" value="PROTEIN ATAF2"/>
    <property type="match status" value="1"/>
</dbReference>
<evidence type="ECO:0000259" key="6">
    <source>
        <dbReference type="PROSITE" id="PS51005"/>
    </source>
</evidence>
<feature type="compositionally biased region" description="Basic residues" evidence="5">
    <location>
        <begin position="202"/>
        <end position="211"/>
    </location>
</feature>
<feature type="domain" description="NAC" evidence="6">
    <location>
        <begin position="8"/>
        <end position="179"/>
    </location>
</feature>
<evidence type="ECO:0000313" key="7">
    <source>
        <dbReference type="EMBL" id="CAE6014680.1"/>
    </source>
</evidence>
<keyword evidence="4" id="KW-0539">Nucleus</keyword>
<evidence type="ECO:0000256" key="2">
    <source>
        <dbReference type="ARBA" id="ARBA00023125"/>
    </source>
</evidence>
<dbReference type="AlphaFoldDB" id="A0A8S2A951"/>
<dbReference type="PANTHER" id="PTHR31719">
    <property type="entry name" value="NAC TRANSCRIPTION FACTOR 56"/>
    <property type="match status" value="1"/>
</dbReference>
<dbReference type="InterPro" id="IPR036093">
    <property type="entry name" value="NAC_dom_sf"/>
</dbReference>